<dbReference type="GO" id="GO:0003977">
    <property type="term" value="F:UDP-N-acetylglucosamine diphosphorylase activity"/>
    <property type="evidence" value="ECO:0007669"/>
    <property type="project" value="UniProtKB-EC"/>
</dbReference>
<dbReference type="Proteomes" id="UP000663970">
    <property type="component" value="Unassembled WGS sequence"/>
</dbReference>
<dbReference type="PANTHER" id="PTHR43584">
    <property type="entry name" value="NUCLEOTIDYL TRANSFERASE"/>
    <property type="match status" value="1"/>
</dbReference>
<sequence>MSETFAVVLAAGKGTRMKSDLPKVLHKVCGKPMVEHVIDQLKHLSIDEIVTVVGHQSERIQEQLGSTVDYAYQAEQLGTAHAVKMSHEQLGHREGSTLIITGDTPLISSGTLADCLELHQETNAAATILTMQPDDPEGYGRIIRNEQGQVERIVEEKDASEQERAVNEVNSGIFCFDNQLLFEALDLVSTDNEQGEYYLPDVIEVLQRKGERISAARMPEVEEGLGINDRTQLAKAEKMLQKRIIEFHMENGVTIIDPFSTYIGADVTIGIDTVIEPRTHLRGKTKIGTNCIIGPDVDLENYEAADRTKVKNFSRTNDISSLPYVN</sequence>
<gene>
    <name evidence="22" type="primary">glmU</name>
    <name evidence="22" type="ORF">JF544_11740</name>
</gene>
<name>A0ABS3DX26_9BACI</name>
<comment type="similarity">
    <text evidence="6">In the N-terminal section; belongs to the N-acetylglucosamine-1-phosphate uridyltransferase family.</text>
</comment>
<reference evidence="22 23" key="1">
    <citation type="submission" date="2020-12" db="EMBL/GenBank/DDBJ databases">
        <title>Oil enriched cultivation method for isolating marine PHA-producing bacteria.</title>
        <authorList>
            <person name="Zheng W."/>
            <person name="Yu S."/>
            <person name="Huang Y."/>
        </authorList>
    </citation>
    <scope>NUCLEOTIDE SEQUENCE [LARGE SCALE GENOMIC DNA]</scope>
    <source>
        <strain evidence="22 23">SY-2-6</strain>
    </source>
</reference>
<keyword evidence="10" id="KW-0479">Metal-binding</keyword>
<keyword evidence="14" id="KW-0573">Peptidoglycan synthesis</keyword>
<evidence type="ECO:0000256" key="3">
    <source>
        <dbReference type="ARBA" id="ARBA00005166"/>
    </source>
</evidence>
<evidence type="ECO:0000256" key="9">
    <source>
        <dbReference type="ARBA" id="ARBA00022695"/>
    </source>
</evidence>
<comment type="subcellular location">
    <subcellularLocation>
        <location evidence="2">Cytoplasm</location>
    </subcellularLocation>
</comment>
<dbReference type="GO" id="GO:0019134">
    <property type="term" value="F:glucosamine-1-phosphate N-acetyltransferase activity"/>
    <property type="evidence" value="ECO:0007669"/>
    <property type="project" value="UniProtKB-EC"/>
</dbReference>
<keyword evidence="17" id="KW-0961">Cell wall biogenesis/degradation</keyword>
<evidence type="ECO:0000256" key="10">
    <source>
        <dbReference type="ARBA" id="ARBA00022723"/>
    </source>
</evidence>
<feature type="domain" description="Nucleotidyl transferase" evidence="21">
    <location>
        <begin position="6"/>
        <end position="212"/>
    </location>
</feature>
<dbReference type="PANTHER" id="PTHR43584:SF3">
    <property type="entry name" value="BIFUNCTIONAL PROTEIN GLMU"/>
    <property type="match status" value="1"/>
</dbReference>
<dbReference type="InterPro" id="IPR011004">
    <property type="entry name" value="Trimer_LpxA-like_sf"/>
</dbReference>
<dbReference type="InterPro" id="IPR001451">
    <property type="entry name" value="Hexapep"/>
</dbReference>
<comment type="pathway">
    <text evidence="4">Nucleotide-sugar biosynthesis; UDP-N-acetyl-alpha-D-glucosamine biosynthesis; UDP-N-acetyl-alpha-D-glucosamine from N-acetyl-alpha-D-glucosamine 1-phosphate: step 1/1.</text>
</comment>
<dbReference type="InterPro" id="IPR050065">
    <property type="entry name" value="GlmU-like"/>
</dbReference>
<keyword evidence="11" id="KW-0677">Repeat</keyword>
<comment type="catalytic activity">
    <reaction evidence="18">
        <text>alpha-D-glucosamine 1-phosphate + acetyl-CoA = N-acetyl-alpha-D-glucosamine 1-phosphate + CoA + H(+)</text>
        <dbReference type="Rhea" id="RHEA:13725"/>
        <dbReference type="ChEBI" id="CHEBI:15378"/>
        <dbReference type="ChEBI" id="CHEBI:57287"/>
        <dbReference type="ChEBI" id="CHEBI:57288"/>
        <dbReference type="ChEBI" id="CHEBI:57776"/>
        <dbReference type="ChEBI" id="CHEBI:58516"/>
        <dbReference type="EC" id="2.3.1.157"/>
    </reaction>
</comment>
<evidence type="ECO:0000313" key="22">
    <source>
        <dbReference type="EMBL" id="MBN8235927.1"/>
    </source>
</evidence>
<evidence type="ECO:0000256" key="5">
    <source>
        <dbReference type="ARBA" id="ARBA00007707"/>
    </source>
</evidence>
<dbReference type="Gene3D" id="2.160.10.10">
    <property type="entry name" value="Hexapeptide repeat proteins"/>
    <property type="match status" value="1"/>
</dbReference>
<dbReference type="InterPro" id="IPR005835">
    <property type="entry name" value="NTP_transferase_dom"/>
</dbReference>
<dbReference type="EC" id="2.7.7.23" evidence="22"/>
<comment type="catalytic activity">
    <reaction evidence="19">
        <text>N-acetyl-alpha-D-glucosamine 1-phosphate + UTP + H(+) = UDP-N-acetyl-alpha-D-glucosamine + diphosphate</text>
        <dbReference type="Rhea" id="RHEA:13509"/>
        <dbReference type="ChEBI" id="CHEBI:15378"/>
        <dbReference type="ChEBI" id="CHEBI:33019"/>
        <dbReference type="ChEBI" id="CHEBI:46398"/>
        <dbReference type="ChEBI" id="CHEBI:57705"/>
        <dbReference type="ChEBI" id="CHEBI:57776"/>
        <dbReference type="EC" id="2.7.7.23"/>
    </reaction>
</comment>
<keyword evidence="12" id="KW-0460">Magnesium</keyword>
<accession>A0ABS3DX26</accession>
<evidence type="ECO:0000256" key="7">
    <source>
        <dbReference type="ARBA" id="ARBA00022490"/>
    </source>
</evidence>
<evidence type="ECO:0000256" key="17">
    <source>
        <dbReference type="ARBA" id="ARBA00023316"/>
    </source>
</evidence>
<proteinExistence type="inferred from homology"/>
<dbReference type="EMBL" id="JAEKJY010000003">
    <property type="protein sequence ID" value="MBN8235927.1"/>
    <property type="molecule type" value="Genomic_DNA"/>
</dbReference>
<comment type="pathway">
    <text evidence="3">Nucleotide-sugar biosynthesis; UDP-N-acetyl-alpha-D-glucosamine biosynthesis; N-acetyl-alpha-D-glucosamine 1-phosphate from alpha-D-glucosamine 6-phosphate (route II): step 2/2.</text>
</comment>
<evidence type="ECO:0000313" key="23">
    <source>
        <dbReference type="Proteomes" id="UP000663970"/>
    </source>
</evidence>
<dbReference type="Pfam" id="PF00132">
    <property type="entry name" value="Hexapep"/>
    <property type="match status" value="1"/>
</dbReference>
<evidence type="ECO:0000256" key="6">
    <source>
        <dbReference type="ARBA" id="ARBA00007947"/>
    </source>
</evidence>
<dbReference type="CDD" id="cd02540">
    <property type="entry name" value="GT2_GlmU_N_bac"/>
    <property type="match status" value="1"/>
</dbReference>
<evidence type="ECO:0000256" key="14">
    <source>
        <dbReference type="ARBA" id="ARBA00022984"/>
    </source>
</evidence>
<dbReference type="Pfam" id="PF00483">
    <property type="entry name" value="NTP_transferase"/>
    <property type="match status" value="1"/>
</dbReference>
<evidence type="ECO:0000256" key="19">
    <source>
        <dbReference type="ARBA" id="ARBA00048493"/>
    </source>
</evidence>
<keyword evidence="23" id="KW-1185">Reference proteome</keyword>
<comment type="caution">
    <text evidence="22">The sequence shown here is derived from an EMBL/GenBank/DDBJ whole genome shotgun (WGS) entry which is preliminary data.</text>
</comment>
<comment type="function">
    <text evidence="20">Catalyzes the last two sequential reactions in the de novo biosynthetic pathway for UDP-N-acetylglucosamine (UDP-GlcNAc). The C-terminal domain catalyzes the transfer of acetyl group from acetyl coenzyme A to glucosamine-1-phosphate (GlcN-1-P) to produce N-acetylglucosamine-1-phosphate (GlcNAc-1-P), which is converted into UDP-GlcNAc by the transfer of uridine 5-monophosphate (from uridine 5-triphosphate), a reaction catalyzed by the N-terminal domain.</text>
</comment>
<evidence type="ECO:0000256" key="12">
    <source>
        <dbReference type="ARBA" id="ARBA00022842"/>
    </source>
</evidence>
<comment type="similarity">
    <text evidence="5">In the C-terminal section; belongs to the transferase hexapeptide repeat family.</text>
</comment>
<evidence type="ECO:0000256" key="16">
    <source>
        <dbReference type="ARBA" id="ARBA00023315"/>
    </source>
</evidence>
<dbReference type="NCBIfam" id="TIGR01173">
    <property type="entry name" value="glmU"/>
    <property type="match status" value="1"/>
</dbReference>
<dbReference type="SUPFAM" id="SSF53448">
    <property type="entry name" value="Nucleotide-diphospho-sugar transferases"/>
    <property type="match status" value="1"/>
</dbReference>
<evidence type="ECO:0000256" key="8">
    <source>
        <dbReference type="ARBA" id="ARBA00022679"/>
    </source>
</evidence>
<evidence type="ECO:0000256" key="11">
    <source>
        <dbReference type="ARBA" id="ARBA00022737"/>
    </source>
</evidence>
<evidence type="ECO:0000256" key="20">
    <source>
        <dbReference type="ARBA" id="ARBA00049628"/>
    </source>
</evidence>
<keyword evidence="8 22" id="KW-0808">Transferase</keyword>
<protein>
    <submittedName>
        <fullName evidence="22">Bifunctional UDP-N-acetylglucosamine diphosphorylase/glucosamine-1-phosphate N-acetyltransferase GlmU</fullName>
        <ecNumber evidence="22">2.3.1.157</ecNumber>
        <ecNumber evidence="22">2.7.7.23</ecNumber>
    </submittedName>
</protein>
<evidence type="ECO:0000256" key="18">
    <source>
        <dbReference type="ARBA" id="ARBA00048247"/>
    </source>
</evidence>
<organism evidence="22 23">
    <name type="scientific">Halobacillus kuroshimensis</name>
    <dbReference type="NCBI Taxonomy" id="302481"/>
    <lineage>
        <taxon>Bacteria</taxon>
        <taxon>Bacillati</taxon>
        <taxon>Bacillota</taxon>
        <taxon>Bacilli</taxon>
        <taxon>Bacillales</taxon>
        <taxon>Bacillaceae</taxon>
        <taxon>Halobacillus</taxon>
    </lineage>
</organism>
<evidence type="ECO:0000256" key="1">
    <source>
        <dbReference type="ARBA" id="ARBA00001946"/>
    </source>
</evidence>
<keyword evidence="7" id="KW-0963">Cytoplasm</keyword>
<evidence type="ECO:0000256" key="4">
    <source>
        <dbReference type="ARBA" id="ARBA00005208"/>
    </source>
</evidence>
<keyword evidence="9 22" id="KW-0548">Nucleotidyltransferase</keyword>
<keyword evidence="13" id="KW-0133">Cell shape</keyword>
<keyword evidence="15" id="KW-0511">Multifunctional enzyme</keyword>
<dbReference type="Gene3D" id="3.90.550.10">
    <property type="entry name" value="Spore Coat Polysaccharide Biosynthesis Protein SpsA, Chain A"/>
    <property type="match status" value="1"/>
</dbReference>
<dbReference type="RefSeq" id="WP_206934124.1">
    <property type="nucleotide sequence ID" value="NZ_JAEKJY010000003.1"/>
</dbReference>
<evidence type="ECO:0000256" key="13">
    <source>
        <dbReference type="ARBA" id="ARBA00022960"/>
    </source>
</evidence>
<evidence type="ECO:0000256" key="15">
    <source>
        <dbReference type="ARBA" id="ARBA00023268"/>
    </source>
</evidence>
<comment type="cofactor">
    <cofactor evidence="1">
        <name>Mg(2+)</name>
        <dbReference type="ChEBI" id="CHEBI:18420"/>
    </cofactor>
</comment>
<keyword evidence="16 22" id="KW-0012">Acyltransferase</keyword>
<evidence type="ECO:0000259" key="21">
    <source>
        <dbReference type="Pfam" id="PF00483"/>
    </source>
</evidence>
<dbReference type="InterPro" id="IPR005882">
    <property type="entry name" value="Bifunctional_GlmU"/>
</dbReference>
<dbReference type="SUPFAM" id="SSF51161">
    <property type="entry name" value="Trimeric LpxA-like enzymes"/>
    <property type="match status" value="1"/>
</dbReference>
<dbReference type="EC" id="2.3.1.157" evidence="22"/>
<dbReference type="InterPro" id="IPR029044">
    <property type="entry name" value="Nucleotide-diphossugar_trans"/>
</dbReference>
<evidence type="ECO:0000256" key="2">
    <source>
        <dbReference type="ARBA" id="ARBA00004496"/>
    </source>
</evidence>